<reference evidence="1 2" key="1">
    <citation type="submission" date="2021-07" db="EMBL/GenBank/DDBJ databases">
        <authorList>
            <person name="Palmer J.M."/>
        </authorList>
    </citation>
    <scope>NUCLEOTIDE SEQUENCE [LARGE SCALE GENOMIC DNA]</scope>
    <source>
        <strain evidence="1 2">AT_MEX2019</strain>
        <tissue evidence="1">Muscle</tissue>
    </source>
</reference>
<protein>
    <submittedName>
        <fullName evidence="1">Uncharacterized protein</fullName>
    </submittedName>
</protein>
<sequence length="110" mass="12750">MTMLTVGFRNLCGPTLADDMANQHSLSTDITLDSVPFHSFSKLWHFDFQMKYNLFFHLKRGLWTTNVQSSSLSPYHWYVLLWLTLLVEDVNDCFLDICAVSSLPYDCVAY</sequence>
<dbReference type="EMBL" id="JAHUTI010010540">
    <property type="protein sequence ID" value="MED6235519.1"/>
    <property type="molecule type" value="Genomic_DNA"/>
</dbReference>
<evidence type="ECO:0000313" key="1">
    <source>
        <dbReference type="EMBL" id="MED6235519.1"/>
    </source>
</evidence>
<keyword evidence="2" id="KW-1185">Reference proteome</keyword>
<accession>A0ABU7ABT6</accession>
<proteinExistence type="predicted"/>
<evidence type="ECO:0000313" key="2">
    <source>
        <dbReference type="Proteomes" id="UP001345963"/>
    </source>
</evidence>
<comment type="caution">
    <text evidence="1">The sequence shown here is derived from an EMBL/GenBank/DDBJ whole genome shotgun (WGS) entry which is preliminary data.</text>
</comment>
<name>A0ABU7ABT6_9TELE</name>
<dbReference type="Proteomes" id="UP001345963">
    <property type="component" value="Unassembled WGS sequence"/>
</dbReference>
<gene>
    <name evidence="1" type="ORF">ATANTOWER_028195</name>
</gene>
<organism evidence="1 2">
    <name type="scientific">Ataeniobius toweri</name>
    <dbReference type="NCBI Taxonomy" id="208326"/>
    <lineage>
        <taxon>Eukaryota</taxon>
        <taxon>Metazoa</taxon>
        <taxon>Chordata</taxon>
        <taxon>Craniata</taxon>
        <taxon>Vertebrata</taxon>
        <taxon>Euteleostomi</taxon>
        <taxon>Actinopterygii</taxon>
        <taxon>Neopterygii</taxon>
        <taxon>Teleostei</taxon>
        <taxon>Neoteleostei</taxon>
        <taxon>Acanthomorphata</taxon>
        <taxon>Ovalentaria</taxon>
        <taxon>Atherinomorphae</taxon>
        <taxon>Cyprinodontiformes</taxon>
        <taxon>Goodeidae</taxon>
        <taxon>Ataeniobius</taxon>
    </lineage>
</organism>